<evidence type="ECO:0000313" key="3">
    <source>
        <dbReference type="Proteomes" id="UP000789570"/>
    </source>
</evidence>
<feature type="repeat" description="TPR" evidence="1">
    <location>
        <begin position="58"/>
        <end position="91"/>
    </location>
</feature>
<dbReference type="InterPro" id="IPR019734">
    <property type="entry name" value="TPR_rpt"/>
</dbReference>
<dbReference type="InterPro" id="IPR011990">
    <property type="entry name" value="TPR-like_helical_dom_sf"/>
</dbReference>
<dbReference type="PROSITE" id="PS50005">
    <property type="entry name" value="TPR"/>
    <property type="match status" value="1"/>
</dbReference>
<dbReference type="Gene3D" id="1.25.40.10">
    <property type="entry name" value="Tetratricopeptide repeat domain"/>
    <property type="match status" value="1"/>
</dbReference>
<feature type="non-terminal residue" evidence="2">
    <location>
        <position position="93"/>
    </location>
</feature>
<evidence type="ECO:0000256" key="1">
    <source>
        <dbReference type="PROSITE-ProRule" id="PRU00339"/>
    </source>
</evidence>
<dbReference type="AlphaFoldDB" id="A0A9N9JCP2"/>
<feature type="non-terminal residue" evidence="2">
    <location>
        <position position="1"/>
    </location>
</feature>
<dbReference type="EMBL" id="CAJVPQ010029980">
    <property type="protein sequence ID" value="CAG8775951.1"/>
    <property type="molecule type" value="Genomic_DNA"/>
</dbReference>
<dbReference type="SUPFAM" id="SSF48452">
    <property type="entry name" value="TPR-like"/>
    <property type="match status" value="1"/>
</dbReference>
<protein>
    <submittedName>
        <fullName evidence="2">1577_t:CDS:1</fullName>
    </submittedName>
</protein>
<gene>
    <name evidence="2" type="ORF">FCALED_LOCUS17826</name>
</gene>
<evidence type="ECO:0000313" key="2">
    <source>
        <dbReference type="EMBL" id="CAG8775951.1"/>
    </source>
</evidence>
<dbReference type="OrthoDB" id="2335338at2759"/>
<keyword evidence="3" id="KW-1185">Reference proteome</keyword>
<sequence length="93" mass="10602">EILMQIGRYDDTASYFAKANMIDLENIHNLIKSSIAFIVLQEYDKALCKILQLNPSNNLAYYYKGIAYTSLSDINSAAIAFQKYLELDPNDEL</sequence>
<comment type="caution">
    <text evidence="2">The sequence shown here is derived from an EMBL/GenBank/DDBJ whole genome shotgun (WGS) entry which is preliminary data.</text>
</comment>
<accession>A0A9N9JCP2</accession>
<organism evidence="2 3">
    <name type="scientific">Funneliformis caledonium</name>
    <dbReference type="NCBI Taxonomy" id="1117310"/>
    <lineage>
        <taxon>Eukaryota</taxon>
        <taxon>Fungi</taxon>
        <taxon>Fungi incertae sedis</taxon>
        <taxon>Mucoromycota</taxon>
        <taxon>Glomeromycotina</taxon>
        <taxon>Glomeromycetes</taxon>
        <taxon>Glomerales</taxon>
        <taxon>Glomeraceae</taxon>
        <taxon>Funneliformis</taxon>
    </lineage>
</organism>
<proteinExistence type="predicted"/>
<name>A0A9N9JCP2_9GLOM</name>
<reference evidence="2" key="1">
    <citation type="submission" date="2021-06" db="EMBL/GenBank/DDBJ databases">
        <authorList>
            <person name="Kallberg Y."/>
            <person name="Tangrot J."/>
            <person name="Rosling A."/>
        </authorList>
    </citation>
    <scope>NUCLEOTIDE SEQUENCE</scope>
    <source>
        <strain evidence="2">UK204</strain>
    </source>
</reference>
<dbReference type="Proteomes" id="UP000789570">
    <property type="component" value="Unassembled WGS sequence"/>
</dbReference>
<keyword evidence="1" id="KW-0802">TPR repeat</keyword>